<evidence type="ECO:0000256" key="2">
    <source>
        <dbReference type="PROSITE-ProRule" id="PRU00607"/>
    </source>
</evidence>
<dbReference type="EMBL" id="JBBPFD010000022">
    <property type="protein sequence ID" value="KAK7881258.1"/>
    <property type="molecule type" value="Genomic_DNA"/>
</dbReference>
<feature type="active site" evidence="2">
    <location>
        <position position="210"/>
    </location>
</feature>
<evidence type="ECO:0000256" key="1">
    <source>
        <dbReference type="PIRSR" id="PIRSR615527-1"/>
    </source>
</evidence>
<feature type="domain" description="Glutamine amidotransferase" evidence="3">
    <location>
        <begin position="86"/>
        <end position="215"/>
    </location>
</feature>
<sequence length="260" mass="29199">MELNSSPKLNQNPIIGVVLRSSLNQPLKDILHRCILREVPGGGWSSSRTDCSVNGVLFPGGSINLVTSGYARVSRLIFDLAKEANDEGDYFPLWGTCLGFQLLACVVGHEEGIRLSHTHTLDVALPLNFTEEAKESRMFKDFPKNTLRALAKEPVTANSHKYSVSTWTYKNNESLKAFYRVLTTNRSDKGKRFISTMEAYKYPFYGVQWHPEKSQFEWTGPTSHTRLLPSKLLSAAQTSLSVKRGKTFTDLTARQKRGKP</sequence>
<dbReference type="PROSITE" id="PS51275">
    <property type="entry name" value="PEPTIDASE_C26_GGH"/>
    <property type="match status" value="1"/>
</dbReference>
<dbReference type="EC" id="3.4.19.9" evidence="2"/>
<dbReference type="InterPro" id="IPR015527">
    <property type="entry name" value="Pept_C26_g-glut_hydrolase"/>
</dbReference>
<dbReference type="Pfam" id="PF00117">
    <property type="entry name" value="GATase"/>
    <property type="match status" value="1"/>
</dbReference>
<feature type="active site" description="Proton donor" evidence="1">
    <location>
        <position position="210"/>
    </location>
</feature>
<comment type="caution">
    <text evidence="4">The sequence shown here is derived from an EMBL/GenBank/DDBJ whole genome shotgun (WGS) entry which is preliminary data.</text>
</comment>
<evidence type="ECO:0000313" key="4">
    <source>
        <dbReference type="EMBL" id="KAK7881258.1"/>
    </source>
</evidence>
<accession>A0AAW0MSE9</accession>
<dbReference type="PROSITE" id="PS51273">
    <property type="entry name" value="GATASE_TYPE_1"/>
    <property type="match status" value="1"/>
</dbReference>
<dbReference type="GO" id="GO:0046900">
    <property type="term" value="P:tetrahydrofolylpolyglutamate metabolic process"/>
    <property type="evidence" value="ECO:0007669"/>
    <property type="project" value="TreeGrafter"/>
</dbReference>
<dbReference type="AlphaFoldDB" id="A0AAW0MSE9"/>
<dbReference type="Proteomes" id="UP001460270">
    <property type="component" value="Unassembled WGS sequence"/>
</dbReference>
<dbReference type="GO" id="GO:0005773">
    <property type="term" value="C:vacuole"/>
    <property type="evidence" value="ECO:0007669"/>
    <property type="project" value="TreeGrafter"/>
</dbReference>
<comment type="catalytic activity">
    <reaction evidence="2">
        <text>(6S)-5,6,7,8-tetrahydrofolyl-(gamma-L-Glu)(n) + (n-1) H2O = (6S)-5,6,7,8-tetrahydrofolate + (n-1) L-glutamate</text>
        <dbReference type="Rhea" id="RHEA:56784"/>
        <dbReference type="Rhea" id="RHEA-COMP:14738"/>
        <dbReference type="ChEBI" id="CHEBI:15377"/>
        <dbReference type="ChEBI" id="CHEBI:29985"/>
        <dbReference type="ChEBI" id="CHEBI:57453"/>
        <dbReference type="ChEBI" id="CHEBI:141005"/>
        <dbReference type="EC" id="3.4.19.9"/>
    </reaction>
</comment>
<reference evidence="5" key="1">
    <citation type="submission" date="2024-04" db="EMBL/GenBank/DDBJ databases">
        <title>Salinicola lusitanus LLJ914,a marine bacterium isolated from the Okinawa Trough.</title>
        <authorList>
            <person name="Li J."/>
        </authorList>
    </citation>
    <scope>NUCLEOTIDE SEQUENCE [LARGE SCALE GENOMIC DNA]</scope>
</reference>
<gene>
    <name evidence="4" type="ORF">WMY93_029667</name>
</gene>
<dbReference type="SUPFAM" id="SSF52317">
    <property type="entry name" value="Class I glutamine amidotransferase-like"/>
    <property type="match status" value="1"/>
</dbReference>
<dbReference type="PANTHER" id="PTHR11315:SF0">
    <property type="entry name" value="FOLATE GAMMA-GLUTAMYL HYDROLASE"/>
    <property type="match status" value="1"/>
</dbReference>
<protein>
    <recommendedName>
        <fullName evidence="2">folate gamma-glutamyl hydrolase</fullName>
        <ecNumber evidence="2">3.4.19.9</ecNumber>
    </recommendedName>
</protein>
<dbReference type="GO" id="GO:0034722">
    <property type="term" value="F:gamma-glutamyl-peptidase activity"/>
    <property type="evidence" value="ECO:0007669"/>
    <property type="project" value="UniProtKB-UniRule"/>
</dbReference>
<dbReference type="PANTHER" id="PTHR11315">
    <property type="entry name" value="PROTEASE FAMILY C26 GAMMA-GLUTAMYL HYDROLASE"/>
    <property type="match status" value="1"/>
</dbReference>
<keyword evidence="2" id="KW-0378">Hydrolase</keyword>
<keyword evidence="5" id="KW-1185">Reference proteome</keyword>
<evidence type="ECO:0000259" key="3">
    <source>
        <dbReference type="Pfam" id="PF00117"/>
    </source>
</evidence>
<organism evidence="4 5">
    <name type="scientific">Mugilogobius chulae</name>
    <name type="common">yellowstripe goby</name>
    <dbReference type="NCBI Taxonomy" id="88201"/>
    <lineage>
        <taxon>Eukaryota</taxon>
        <taxon>Metazoa</taxon>
        <taxon>Chordata</taxon>
        <taxon>Craniata</taxon>
        <taxon>Vertebrata</taxon>
        <taxon>Euteleostomi</taxon>
        <taxon>Actinopterygii</taxon>
        <taxon>Neopterygii</taxon>
        <taxon>Teleostei</taxon>
        <taxon>Neoteleostei</taxon>
        <taxon>Acanthomorphata</taxon>
        <taxon>Gobiaria</taxon>
        <taxon>Gobiiformes</taxon>
        <taxon>Gobioidei</taxon>
        <taxon>Gobiidae</taxon>
        <taxon>Gobionellinae</taxon>
        <taxon>Mugilogobius</taxon>
    </lineage>
</organism>
<dbReference type="InterPro" id="IPR029062">
    <property type="entry name" value="Class_I_gatase-like"/>
</dbReference>
<proteinExistence type="predicted"/>
<dbReference type="InterPro" id="IPR017926">
    <property type="entry name" value="GATASE"/>
</dbReference>
<dbReference type="Gene3D" id="3.40.50.880">
    <property type="match status" value="1"/>
</dbReference>
<feature type="active site" description="Nucleophile" evidence="1 2">
    <location>
        <position position="97"/>
    </location>
</feature>
<name>A0AAW0MSE9_9GOBI</name>
<evidence type="ECO:0000313" key="5">
    <source>
        <dbReference type="Proteomes" id="UP001460270"/>
    </source>
</evidence>